<dbReference type="EMBL" id="CP009501">
    <property type="protein sequence ID" value="AKB13071.1"/>
    <property type="molecule type" value="Genomic_DNA"/>
</dbReference>
<gene>
    <name evidence="1" type="ORF">MSTHT_1313</name>
</gene>
<dbReference type="AlphaFoldDB" id="A0A0E3N924"/>
<proteinExistence type="predicted"/>
<dbReference type="Proteomes" id="UP000066529">
    <property type="component" value="Chromosome"/>
</dbReference>
<evidence type="ECO:0000313" key="2">
    <source>
        <dbReference type="Proteomes" id="UP000066529"/>
    </source>
</evidence>
<reference evidence="1 2" key="1">
    <citation type="submission" date="2014-07" db="EMBL/GenBank/DDBJ databases">
        <title>Methanogenic archaea and the global carbon cycle.</title>
        <authorList>
            <person name="Henriksen J.R."/>
            <person name="Luke J."/>
            <person name="Reinhart S."/>
            <person name="Benedict M.N."/>
            <person name="Youngblut N.D."/>
            <person name="Metcalf M.E."/>
            <person name="Whitaker R.J."/>
            <person name="Metcalf W.W."/>
        </authorList>
    </citation>
    <scope>NUCLEOTIDE SEQUENCE [LARGE SCALE GENOMIC DNA]</scope>
    <source>
        <strain evidence="2">ATCC 43570 / DSM 1825 / OCM 12 / VKM B-1830 / TM-1</strain>
    </source>
</reference>
<dbReference type="OrthoDB" id="121554at2157"/>
<dbReference type="PATRIC" id="fig|523844.20.peg.1657"/>
<protein>
    <submittedName>
        <fullName evidence="1">Uncharacterized protein</fullName>
    </submittedName>
</protein>
<organism evidence="1 2">
    <name type="scientific">Methanosarcina thermophila (strain ATCC 43570 / DSM 1825 / OCM 12 / VKM B-1830 / TM-1)</name>
    <dbReference type="NCBI Taxonomy" id="523844"/>
    <lineage>
        <taxon>Archaea</taxon>
        <taxon>Methanobacteriati</taxon>
        <taxon>Methanobacteriota</taxon>
        <taxon>Stenosarchaea group</taxon>
        <taxon>Methanomicrobia</taxon>
        <taxon>Methanosarcinales</taxon>
        <taxon>Methanosarcinaceae</taxon>
        <taxon>Methanosarcina</taxon>
    </lineage>
</organism>
<dbReference type="HOGENOM" id="CLU_184945_0_0_2"/>
<evidence type="ECO:0000313" key="1">
    <source>
        <dbReference type="EMBL" id="AKB13071.1"/>
    </source>
</evidence>
<sequence>MSETTTIQVTRQTRDELKKIGSMGDDYNAVIEKLIREYKDHEYKSRIDRLAEEADEFIKEHRDEFVSIDDL</sequence>
<dbReference type="RefSeq" id="WP_048167146.1">
    <property type="nucleotide sequence ID" value="NZ_CP009501.1"/>
</dbReference>
<name>A0A0E3N924_METTT</name>
<dbReference type="GeneID" id="24848252"/>
<accession>A0A0E3N924</accession>
<dbReference type="KEGG" id="mthr:MSTHT_1313"/>